<keyword evidence="3" id="KW-1185">Reference proteome</keyword>
<name>A0A0D7AE77_9AGAR</name>
<organism evidence="2 3">
    <name type="scientific">Fistulina hepatica ATCC 64428</name>
    <dbReference type="NCBI Taxonomy" id="1128425"/>
    <lineage>
        <taxon>Eukaryota</taxon>
        <taxon>Fungi</taxon>
        <taxon>Dikarya</taxon>
        <taxon>Basidiomycota</taxon>
        <taxon>Agaricomycotina</taxon>
        <taxon>Agaricomycetes</taxon>
        <taxon>Agaricomycetidae</taxon>
        <taxon>Agaricales</taxon>
        <taxon>Fistulinaceae</taxon>
        <taxon>Fistulina</taxon>
    </lineage>
</organism>
<evidence type="ECO:0000313" key="3">
    <source>
        <dbReference type="Proteomes" id="UP000054144"/>
    </source>
</evidence>
<sequence length="236" mass="26324">MPVADRRALLDLVEPFIAELWNNGWESWADRFWPGIVNWIQVTNKSREPEDMRQRARDWLQRRWSEARDLNLAVEERRRVVRDSTIIFMDPNTGYSVLSDTERRALLDEVEGASPALPQTTSDDLDADPDYKEPDRKGKHRAKRSATPLFFPSSPHASSPEFVPPDEASAIRTPPLKLRLRLRAPAASSAPAVGQATAGLATTPVDVLTCEPSLAASGKTLYGEGDLGTRPVQKLN</sequence>
<dbReference type="AlphaFoldDB" id="A0A0D7AE77"/>
<dbReference type="EMBL" id="KN881822">
    <property type="protein sequence ID" value="KIY48699.1"/>
    <property type="molecule type" value="Genomic_DNA"/>
</dbReference>
<protein>
    <submittedName>
        <fullName evidence="2">Uncharacterized protein</fullName>
    </submittedName>
</protein>
<gene>
    <name evidence="2" type="ORF">FISHEDRAFT_73391</name>
</gene>
<reference evidence="2 3" key="1">
    <citation type="journal article" date="2015" name="Fungal Genet. Biol.">
        <title>Evolution of novel wood decay mechanisms in Agaricales revealed by the genome sequences of Fistulina hepatica and Cylindrobasidium torrendii.</title>
        <authorList>
            <person name="Floudas D."/>
            <person name="Held B.W."/>
            <person name="Riley R."/>
            <person name="Nagy L.G."/>
            <person name="Koehler G."/>
            <person name="Ransdell A.S."/>
            <person name="Younus H."/>
            <person name="Chow J."/>
            <person name="Chiniquy J."/>
            <person name="Lipzen A."/>
            <person name="Tritt A."/>
            <person name="Sun H."/>
            <person name="Haridas S."/>
            <person name="LaButti K."/>
            <person name="Ohm R.A."/>
            <person name="Kues U."/>
            <person name="Blanchette R.A."/>
            <person name="Grigoriev I.V."/>
            <person name="Minto R.E."/>
            <person name="Hibbett D.S."/>
        </authorList>
    </citation>
    <scope>NUCLEOTIDE SEQUENCE [LARGE SCALE GENOMIC DNA]</scope>
    <source>
        <strain evidence="2 3">ATCC 64428</strain>
    </source>
</reference>
<evidence type="ECO:0000256" key="1">
    <source>
        <dbReference type="SAM" id="MobiDB-lite"/>
    </source>
</evidence>
<dbReference type="Proteomes" id="UP000054144">
    <property type="component" value="Unassembled WGS sequence"/>
</dbReference>
<accession>A0A0D7AE77</accession>
<feature type="region of interest" description="Disordered" evidence="1">
    <location>
        <begin position="111"/>
        <end position="168"/>
    </location>
</feature>
<evidence type="ECO:0000313" key="2">
    <source>
        <dbReference type="EMBL" id="KIY48699.1"/>
    </source>
</evidence>
<proteinExistence type="predicted"/>